<evidence type="ECO:0000313" key="1">
    <source>
        <dbReference type="EMBL" id="SVD17282.1"/>
    </source>
</evidence>
<protein>
    <submittedName>
        <fullName evidence="1">Uncharacterized protein</fullName>
    </submittedName>
</protein>
<gene>
    <name evidence="1" type="ORF">METZ01_LOCUS370136</name>
</gene>
<reference evidence="1" key="1">
    <citation type="submission" date="2018-05" db="EMBL/GenBank/DDBJ databases">
        <authorList>
            <person name="Lanie J.A."/>
            <person name="Ng W.-L."/>
            <person name="Kazmierczak K.M."/>
            <person name="Andrzejewski T.M."/>
            <person name="Davidsen T.M."/>
            <person name="Wayne K.J."/>
            <person name="Tettelin H."/>
            <person name="Glass J.I."/>
            <person name="Rusch D."/>
            <person name="Podicherti R."/>
            <person name="Tsui H.-C.T."/>
            <person name="Winkler M.E."/>
        </authorList>
    </citation>
    <scope>NUCLEOTIDE SEQUENCE</scope>
</reference>
<dbReference type="EMBL" id="UINC01134010">
    <property type="protein sequence ID" value="SVD17282.1"/>
    <property type="molecule type" value="Genomic_DNA"/>
</dbReference>
<organism evidence="1">
    <name type="scientific">marine metagenome</name>
    <dbReference type="NCBI Taxonomy" id="408172"/>
    <lineage>
        <taxon>unclassified sequences</taxon>
        <taxon>metagenomes</taxon>
        <taxon>ecological metagenomes</taxon>
    </lineage>
</organism>
<proteinExistence type="predicted"/>
<name>A0A382T665_9ZZZZ</name>
<accession>A0A382T665</accession>
<sequence length="73" mass="8739">MYNATDKSTKTKLKKKIEKIEKLQLDLIQQYIEEVGLDLPLEMQCYFTGERLFPDKNEMLYNWGLEYQSQGEE</sequence>
<dbReference type="AlphaFoldDB" id="A0A382T665"/>